<evidence type="ECO:0000256" key="4">
    <source>
        <dbReference type="ARBA" id="ARBA00022692"/>
    </source>
</evidence>
<proteinExistence type="inferred from homology"/>
<dbReference type="GO" id="GO:0015344">
    <property type="term" value="F:siderophore uptake transmembrane transporter activity"/>
    <property type="evidence" value="ECO:0007669"/>
    <property type="project" value="TreeGrafter"/>
</dbReference>
<feature type="chain" id="PRO_5015714116" description="TonB-dependent receptor plug domain-containing protein" evidence="8">
    <location>
        <begin position="23"/>
        <end position="379"/>
    </location>
</feature>
<dbReference type="SUPFAM" id="SSF56935">
    <property type="entry name" value="Porins"/>
    <property type="match status" value="1"/>
</dbReference>
<keyword evidence="3 7" id="KW-1134">Transmembrane beta strand</keyword>
<evidence type="ECO:0000313" key="11">
    <source>
        <dbReference type="Proteomes" id="UP000237222"/>
    </source>
</evidence>
<evidence type="ECO:0000256" key="8">
    <source>
        <dbReference type="SAM" id="SignalP"/>
    </source>
</evidence>
<evidence type="ECO:0000256" key="3">
    <source>
        <dbReference type="ARBA" id="ARBA00022452"/>
    </source>
</evidence>
<evidence type="ECO:0000313" key="10">
    <source>
        <dbReference type="EMBL" id="POP51312.1"/>
    </source>
</evidence>
<feature type="domain" description="TonB-dependent receptor plug" evidence="9">
    <location>
        <begin position="63"/>
        <end position="164"/>
    </location>
</feature>
<gene>
    <name evidence="10" type="ORF">C0068_16845</name>
</gene>
<dbReference type="GO" id="GO:0009279">
    <property type="term" value="C:cell outer membrane"/>
    <property type="evidence" value="ECO:0007669"/>
    <property type="project" value="UniProtKB-SubCell"/>
</dbReference>
<dbReference type="PANTHER" id="PTHR32552">
    <property type="entry name" value="FERRICHROME IRON RECEPTOR-RELATED"/>
    <property type="match status" value="1"/>
</dbReference>
<keyword evidence="5 7" id="KW-0472">Membrane</keyword>
<keyword evidence="4 7" id="KW-0812">Transmembrane</keyword>
<dbReference type="PROSITE" id="PS52016">
    <property type="entry name" value="TONB_DEPENDENT_REC_3"/>
    <property type="match status" value="1"/>
</dbReference>
<dbReference type="InterPro" id="IPR036942">
    <property type="entry name" value="Beta-barrel_TonB_sf"/>
</dbReference>
<dbReference type="RefSeq" id="WP_103685645.1">
    <property type="nucleotide sequence ID" value="NZ_PQGG01000040.1"/>
</dbReference>
<evidence type="ECO:0000259" key="9">
    <source>
        <dbReference type="Pfam" id="PF07715"/>
    </source>
</evidence>
<dbReference type="EMBL" id="PQGG01000040">
    <property type="protein sequence ID" value="POP51312.1"/>
    <property type="molecule type" value="Genomic_DNA"/>
</dbReference>
<dbReference type="InterPro" id="IPR037066">
    <property type="entry name" value="Plug_dom_sf"/>
</dbReference>
<dbReference type="InterPro" id="IPR039426">
    <property type="entry name" value="TonB-dep_rcpt-like"/>
</dbReference>
<keyword evidence="6 7" id="KW-0998">Cell outer membrane</keyword>
<name>A0A2S4HBD7_9GAMM</name>
<feature type="signal peptide" evidence="8">
    <location>
        <begin position="1"/>
        <end position="22"/>
    </location>
</feature>
<protein>
    <recommendedName>
        <fullName evidence="9">TonB-dependent receptor plug domain-containing protein</fullName>
    </recommendedName>
</protein>
<evidence type="ECO:0000256" key="6">
    <source>
        <dbReference type="ARBA" id="ARBA00023237"/>
    </source>
</evidence>
<evidence type="ECO:0000256" key="2">
    <source>
        <dbReference type="ARBA" id="ARBA00022448"/>
    </source>
</evidence>
<accession>A0A2S4HBD7</accession>
<comment type="subcellular location">
    <subcellularLocation>
        <location evidence="1 7">Cell outer membrane</location>
        <topology evidence="1 7">Multi-pass membrane protein</topology>
    </subcellularLocation>
</comment>
<evidence type="ECO:0000256" key="5">
    <source>
        <dbReference type="ARBA" id="ARBA00023136"/>
    </source>
</evidence>
<organism evidence="10 11">
    <name type="scientific">Zhongshania marina</name>
    <dbReference type="NCBI Taxonomy" id="2304603"/>
    <lineage>
        <taxon>Bacteria</taxon>
        <taxon>Pseudomonadati</taxon>
        <taxon>Pseudomonadota</taxon>
        <taxon>Gammaproteobacteria</taxon>
        <taxon>Cellvibrionales</taxon>
        <taxon>Spongiibacteraceae</taxon>
        <taxon>Zhongshania</taxon>
    </lineage>
</organism>
<dbReference type="Proteomes" id="UP000237222">
    <property type="component" value="Unassembled WGS sequence"/>
</dbReference>
<dbReference type="PANTHER" id="PTHR32552:SF84">
    <property type="entry name" value="TONB-DEPENDENT RECEPTOR-RELATED"/>
    <property type="match status" value="1"/>
</dbReference>
<reference evidence="10" key="1">
    <citation type="submission" date="2018-01" db="EMBL/GenBank/DDBJ databases">
        <authorList>
            <person name="Yu X.-D."/>
        </authorList>
    </citation>
    <scope>NUCLEOTIDE SEQUENCE</scope>
    <source>
        <strain evidence="10">ZX-21</strain>
    </source>
</reference>
<dbReference type="InterPro" id="IPR012910">
    <property type="entry name" value="Plug_dom"/>
</dbReference>
<comment type="caution">
    <text evidence="10">The sequence shown here is derived from an EMBL/GenBank/DDBJ whole genome shotgun (WGS) entry which is preliminary data.</text>
</comment>
<dbReference type="Gene3D" id="2.40.170.20">
    <property type="entry name" value="TonB-dependent receptor, beta-barrel domain"/>
    <property type="match status" value="1"/>
</dbReference>
<dbReference type="AlphaFoldDB" id="A0A2S4HBD7"/>
<dbReference type="Gene3D" id="2.170.130.10">
    <property type="entry name" value="TonB-dependent receptor, plug domain"/>
    <property type="match status" value="1"/>
</dbReference>
<evidence type="ECO:0000256" key="7">
    <source>
        <dbReference type="PROSITE-ProRule" id="PRU01360"/>
    </source>
</evidence>
<dbReference type="Pfam" id="PF07715">
    <property type="entry name" value="Plug"/>
    <property type="match status" value="1"/>
</dbReference>
<sequence>MNLRILFAVALVLPAQALPVFADVSAKDQQTNTEYMLVTGIQDRRNLALDEGSETGSRLNISLRDLPASVSVISQDMIQQFGARTAMEAVETAVGMIGGTGVGSIPGYSTRGFSSNDITILRDGVRQNTNSQSARPLDSFMFDRIEVLKGPASLLHGEGAVGGAINYVTKMPTKDFVGEALVSAGSWDNYRSAIGMGGPTALENLYYRADFSHNENGGYVHGSSESYDALGGSLLWEASNTARFTLSGSYFEDDVESYYGTPVVYDAVINSDGVQEVRPANTSTDTLVNPRIASGTRRLNYNNLDNFARAENGYGRFISDLILSDNWSLRNELYLATQKLDWRNTEKTVWNPLTEMVDRSSFFLIYRDDTQVGNRLDLR</sequence>
<keyword evidence="8" id="KW-0732">Signal</keyword>
<dbReference type="OrthoDB" id="127311at2"/>
<comment type="similarity">
    <text evidence="7">Belongs to the TonB-dependent receptor family.</text>
</comment>
<evidence type="ECO:0000256" key="1">
    <source>
        <dbReference type="ARBA" id="ARBA00004571"/>
    </source>
</evidence>
<keyword evidence="2 7" id="KW-0813">Transport</keyword>